<dbReference type="Pfam" id="PF16980">
    <property type="entry name" value="CitMHS_2"/>
    <property type="match status" value="1"/>
</dbReference>
<proteinExistence type="predicted"/>
<feature type="transmembrane region" description="Helical" evidence="2">
    <location>
        <begin position="201"/>
        <end position="218"/>
    </location>
</feature>
<evidence type="ECO:0000256" key="2">
    <source>
        <dbReference type="SAM" id="Phobius"/>
    </source>
</evidence>
<sequence length="513" mass="56812">MKRLVLSIALLTLLLSFHTPNLAIAQQTTLPVQLAQHQESDEEHASEDAVTAPDTQHQGEEHGQEGHGEESLSAPAWTVIPFVLLLLMIATGPLFYEHFWHKNYPILAILLAVIVVAYYVFVLGNMGDPVHALFEYLQFIALLASLFIASGGILIKVDKKATPIINSSILLIGSAISNLIGTTGASMLLIRPFIRLNQHRIRSYHIIFFIFMVSNVGGSLTPIGDPPLFLGFLRGVPFFWTISHVVIEWLFALLVLVGVFYFIDKRNKVGSAEDDAPDNHSGKVTIIGKRNFLWLALVIGAVFIDPNKIEWLPHINYHGTRFSFVRELIMFAVAFFSFRLAKKEAIQGNEFSFEPIREVAFIFIGIFGTMMPALELVGDFAKSESGKELITHNTLYWGTGMLSGFLDNAPTYLNFLAAAMASVGANVNDSQDVLAFSQGEYSDSIMYLTAISIAAVFFGAMSYIGNGPNFMVKSIAEQVGIKMPSFFGYIIRFSLPILLPILVAVWLIFFAFS</sequence>
<reference evidence="4" key="1">
    <citation type="journal article" date="2023" name="Comput. Struct. Biotechnol. J.">
        <title>Discovery of a novel marine Bacteroidetes with a rich repertoire of carbohydrate-active enzymes.</title>
        <authorList>
            <person name="Chen B."/>
            <person name="Liu G."/>
            <person name="Chen Q."/>
            <person name="Wang H."/>
            <person name="Liu L."/>
            <person name="Tang K."/>
        </authorList>
    </citation>
    <scope>NUCLEOTIDE SEQUENCE</scope>
    <source>
        <strain evidence="4">TK19036</strain>
    </source>
</reference>
<keyword evidence="2" id="KW-0812">Transmembrane</keyword>
<feature type="transmembrane region" description="Helical" evidence="2">
    <location>
        <begin position="486"/>
        <end position="512"/>
    </location>
</feature>
<dbReference type="EMBL" id="CP120682">
    <property type="protein sequence ID" value="WKN37801.1"/>
    <property type="molecule type" value="Genomic_DNA"/>
</dbReference>
<gene>
    <name evidence="4" type="ORF">K4G66_03645</name>
</gene>
<reference evidence="4" key="2">
    <citation type="journal article" date="2024" name="Antonie Van Leeuwenhoek">
        <title>Roseihalotalea indica gen. nov., sp. nov., a halophilic Bacteroidetes from mesopelagic Southwest Indian Ocean with higher carbohydrate metabolic potential.</title>
        <authorList>
            <person name="Chen B."/>
            <person name="Zhang M."/>
            <person name="Lin D."/>
            <person name="Ye J."/>
            <person name="Tang K."/>
        </authorList>
    </citation>
    <scope>NUCLEOTIDE SEQUENCE</scope>
    <source>
        <strain evidence="4">TK19036</strain>
    </source>
</reference>
<protein>
    <submittedName>
        <fullName evidence="4">Sodium:proton antiporter</fullName>
    </submittedName>
</protein>
<name>A0AA49GSS9_9BACT</name>
<feature type="transmembrane region" description="Helical" evidence="2">
    <location>
        <begin position="359"/>
        <end position="378"/>
    </location>
</feature>
<keyword evidence="3" id="KW-0732">Signal</keyword>
<keyword evidence="2" id="KW-1133">Transmembrane helix</keyword>
<feature type="compositionally biased region" description="Basic and acidic residues" evidence="1">
    <location>
        <begin position="57"/>
        <end position="70"/>
    </location>
</feature>
<evidence type="ECO:0000256" key="1">
    <source>
        <dbReference type="SAM" id="MobiDB-lite"/>
    </source>
</evidence>
<dbReference type="AlphaFoldDB" id="A0AA49GSS9"/>
<feature type="transmembrane region" description="Helical" evidence="2">
    <location>
        <begin position="292"/>
        <end position="309"/>
    </location>
</feature>
<accession>A0AA49GSS9</accession>
<feature type="transmembrane region" description="Helical" evidence="2">
    <location>
        <begin position="321"/>
        <end position="338"/>
    </location>
</feature>
<feature type="chain" id="PRO_5041462964" evidence="3">
    <location>
        <begin position="26"/>
        <end position="513"/>
    </location>
</feature>
<feature type="region of interest" description="Disordered" evidence="1">
    <location>
        <begin position="35"/>
        <end position="71"/>
    </location>
</feature>
<feature type="transmembrane region" description="Helical" evidence="2">
    <location>
        <begin position="445"/>
        <end position="465"/>
    </location>
</feature>
<feature type="transmembrane region" description="Helical" evidence="2">
    <location>
        <begin position="76"/>
        <end position="96"/>
    </location>
</feature>
<feature type="signal peptide" evidence="3">
    <location>
        <begin position="1"/>
        <end position="25"/>
    </location>
</feature>
<keyword evidence="2" id="KW-0472">Membrane</keyword>
<evidence type="ECO:0000256" key="3">
    <source>
        <dbReference type="SAM" id="SignalP"/>
    </source>
</evidence>
<feature type="transmembrane region" description="Helical" evidence="2">
    <location>
        <begin position="136"/>
        <end position="155"/>
    </location>
</feature>
<feature type="transmembrane region" description="Helical" evidence="2">
    <location>
        <begin position="103"/>
        <end position="124"/>
    </location>
</feature>
<dbReference type="InterPro" id="IPR031566">
    <property type="entry name" value="CitMHS_2"/>
</dbReference>
<feature type="transmembrane region" description="Helical" evidence="2">
    <location>
        <begin position="238"/>
        <end position="263"/>
    </location>
</feature>
<evidence type="ECO:0000313" key="4">
    <source>
        <dbReference type="EMBL" id="WKN37801.1"/>
    </source>
</evidence>
<organism evidence="4">
    <name type="scientific">Roseihalotalea indica</name>
    <dbReference type="NCBI Taxonomy" id="2867963"/>
    <lineage>
        <taxon>Bacteria</taxon>
        <taxon>Pseudomonadati</taxon>
        <taxon>Bacteroidota</taxon>
        <taxon>Cytophagia</taxon>
        <taxon>Cytophagales</taxon>
        <taxon>Catalimonadaceae</taxon>
        <taxon>Roseihalotalea</taxon>
    </lineage>
</organism>